<organism evidence="1 2">
    <name type="scientific">Terribacillus aidingensis</name>
    <dbReference type="NCBI Taxonomy" id="586416"/>
    <lineage>
        <taxon>Bacteria</taxon>
        <taxon>Bacillati</taxon>
        <taxon>Bacillota</taxon>
        <taxon>Bacilli</taxon>
        <taxon>Bacillales</taxon>
        <taxon>Bacillaceae</taxon>
        <taxon>Terribacillus</taxon>
    </lineage>
</organism>
<dbReference type="EMBL" id="OBEK01000004">
    <property type="protein sequence ID" value="SNZ16331.1"/>
    <property type="molecule type" value="Genomic_DNA"/>
</dbReference>
<keyword evidence="2" id="KW-1185">Reference proteome</keyword>
<gene>
    <name evidence="1" type="ORF">SAMN05421503_2926</name>
</gene>
<proteinExistence type="predicted"/>
<sequence>MYEIMETDLTAEAYKPLLNRMCDVCDTFTFAVLPKCMMGKPSVTLCRILEELEPYLKEIVHTNGTRANLFDSHMSVPNYEYHLCKESQDVLLRAAESIFHWQQPALPEDLTFLKKGKEYFVTNAHEGYAMLFAEDRYLAELRGTKWNKTE</sequence>
<evidence type="ECO:0000313" key="1">
    <source>
        <dbReference type="EMBL" id="SNZ16331.1"/>
    </source>
</evidence>
<reference evidence="2" key="1">
    <citation type="submission" date="2017-09" db="EMBL/GenBank/DDBJ databases">
        <authorList>
            <person name="Varghese N."/>
            <person name="Submissions S."/>
        </authorList>
    </citation>
    <scope>NUCLEOTIDE SEQUENCE [LARGE SCALE GENOMIC DNA]</scope>
    <source>
        <strain evidence="2">CGMCC 1.8913</strain>
    </source>
</reference>
<name>A0A285P8X3_9BACI</name>
<evidence type="ECO:0000313" key="2">
    <source>
        <dbReference type="Proteomes" id="UP000219356"/>
    </source>
</evidence>
<dbReference type="RefSeq" id="WP_097043141.1">
    <property type="nucleotide sequence ID" value="NZ_OBEK01000004.1"/>
</dbReference>
<protein>
    <submittedName>
        <fullName evidence="1">Uncharacterized protein</fullName>
    </submittedName>
</protein>
<dbReference type="Proteomes" id="UP000219356">
    <property type="component" value="Unassembled WGS sequence"/>
</dbReference>
<dbReference type="OrthoDB" id="268235at2"/>
<dbReference type="AlphaFoldDB" id="A0A285P8X3"/>
<accession>A0A285P8X3</accession>